<evidence type="ECO:0000313" key="1">
    <source>
        <dbReference type="EMBL" id="CDL00419.1"/>
    </source>
</evidence>
<dbReference type="STRING" id="1430440.MGMSRv2__3204"/>
<organism evidence="1 2">
    <name type="scientific">Magnetospirillum gryphiswaldense (strain DSM 6361 / JCM 21280 / NBRC 15271 / MSR-1)</name>
    <dbReference type="NCBI Taxonomy" id="431944"/>
    <lineage>
        <taxon>Bacteria</taxon>
        <taxon>Pseudomonadati</taxon>
        <taxon>Pseudomonadota</taxon>
        <taxon>Alphaproteobacteria</taxon>
        <taxon>Rhodospirillales</taxon>
        <taxon>Rhodospirillaceae</taxon>
        <taxon>Magnetospirillum</taxon>
    </lineage>
</organism>
<dbReference type="HOGENOM" id="CLU_060523_0_0_5"/>
<reference evidence="1 2" key="1">
    <citation type="journal article" date="2014" name="Genome Announc.">
        <title>Complete genome sequence of Magnetospirillum gryphiswaldense MSR-1.</title>
        <authorList>
            <person name="Wang X."/>
            <person name="Wang Q."/>
            <person name="Zhang W."/>
            <person name="Wang Y."/>
            <person name="Li L."/>
            <person name="Wen T."/>
            <person name="Zhang T."/>
            <person name="Zhang Y."/>
            <person name="Xu J."/>
            <person name="Hu J."/>
            <person name="Li S."/>
            <person name="Liu L."/>
            <person name="Liu J."/>
            <person name="Jiang W."/>
            <person name="Tian J."/>
            <person name="Li Y."/>
            <person name="Schuler D."/>
            <person name="Wang L."/>
            <person name="Li J."/>
        </authorList>
    </citation>
    <scope>NUCLEOTIDE SEQUENCE [LARGE SCALE GENOMIC DNA]</scope>
    <source>
        <strain evidence="2">DSM 6361 / JCM 21280 / NBRC 15271 / MSR-1</strain>
    </source>
</reference>
<dbReference type="KEGG" id="mgy:MGMSRv2__3204"/>
<protein>
    <submittedName>
        <fullName evidence="1">Protein conserved in bacteria</fullName>
    </submittedName>
</protein>
<dbReference type="EMBL" id="HG794546">
    <property type="protein sequence ID" value="CDL00419.1"/>
    <property type="molecule type" value="Genomic_DNA"/>
</dbReference>
<name>V6F4P0_MAGGM</name>
<dbReference type="eggNOG" id="COG5345">
    <property type="taxonomic scope" value="Bacteria"/>
</dbReference>
<proteinExistence type="predicted"/>
<dbReference type="Proteomes" id="UP000018922">
    <property type="component" value="Chromosome I"/>
</dbReference>
<gene>
    <name evidence="1" type="ordered locus">MGMSRv2__3204</name>
</gene>
<accession>V6F4P0</accession>
<evidence type="ECO:0000313" key="2">
    <source>
        <dbReference type="Proteomes" id="UP000018922"/>
    </source>
</evidence>
<sequence length="308" mass="33302">MAPDTKRWLAWLLPVLPVLLLLYYGIGMGLAHKIDADPEYGPGAVTAPQSRAVAMAARLILREVDDHKWVANDPFFNPSSLLDNMPAYQTGIVGAIARVTAHLNGLSIESGAEDLELSRAAGFLKYPGTVWKFDSRTSWAPTASSEKQYRSAARNLLVFNDHLTTGDAVFARDRASLAKLLALIGTDMDAAADRLDAHLAQGHWTLFDAGADDLYFDTKGRLYAQSMILRELGWDFAQILAAADLGEQWQAMLAALNRAAALQPALVLAGDEDSALLPNHLTNQGFRLLQARSRLAGLAAALAGGDEH</sequence>
<dbReference type="AlphaFoldDB" id="V6F4P0"/>
<keyword evidence="2" id="KW-1185">Reference proteome</keyword>